<evidence type="ECO:0000313" key="2">
    <source>
        <dbReference type="Proteomes" id="UP001066276"/>
    </source>
</evidence>
<protein>
    <submittedName>
        <fullName evidence="1">Uncharacterized protein</fullName>
    </submittedName>
</protein>
<dbReference type="Proteomes" id="UP001066276">
    <property type="component" value="Chromosome 9"/>
</dbReference>
<name>A0AAV7N4B5_PLEWA</name>
<keyword evidence="2" id="KW-1185">Reference proteome</keyword>
<proteinExistence type="predicted"/>
<accession>A0AAV7N4B5</accession>
<sequence>MIQVAWVGKQPRVCWGTLTLPYDVAELNAPEIEAYMQAAQGSFAHCNVLTFVSTLRADGIGRINKYTQSLPLRGATRSSRASANAIALTVLCRSACPPRPLPF</sequence>
<organism evidence="1 2">
    <name type="scientific">Pleurodeles waltl</name>
    <name type="common">Iberian ribbed newt</name>
    <dbReference type="NCBI Taxonomy" id="8319"/>
    <lineage>
        <taxon>Eukaryota</taxon>
        <taxon>Metazoa</taxon>
        <taxon>Chordata</taxon>
        <taxon>Craniata</taxon>
        <taxon>Vertebrata</taxon>
        <taxon>Euteleostomi</taxon>
        <taxon>Amphibia</taxon>
        <taxon>Batrachia</taxon>
        <taxon>Caudata</taxon>
        <taxon>Salamandroidea</taxon>
        <taxon>Salamandridae</taxon>
        <taxon>Pleurodelinae</taxon>
        <taxon>Pleurodeles</taxon>
    </lineage>
</organism>
<dbReference type="EMBL" id="JANPWB010000013">
    <property type="protein sequence ID" value="KAJ1109367.1"/>
    <property type="molecule type" value="Genomic_DNA"/>
</dbReference>
<reference evidence="1" key="1">
    <citation type="journal article" date="2022" name="bioRxiv">
        <title>Sequencing and chromosome-scale assembly of the giantPleurodeles waltlgenome.</title>
        <authorList>
            <person name="Brown T."/>
            <person name="Elewa A."/>
            <person name="Iarovenko S."/>
            <person name="Subramanian E."/>
            <person name="Araus A.J."/>
            <person name="Petzold A."/>
            <person name="Susuki M."/>
            <person name="Suzuki K.-i.T."/>
            <person name="Hayashi T."/>
            <person name="Toyoda A."/>
            <person name="Oliveira C."/>
            <person name="Osipova E."/>
            <person name="Leigh N.D."/>
            <person name="Simon A."/>
            <person name="Yun M.H."/>
        </authorList>
    </citation>
    <scope>NUCLEOTIDE SEQUENCE</scope>
    <source>
        <strain evidence="1">20211129_DDA</strain>
        <tissue evidence="1">Liver</tissue>
    </source>
</reference>
<evidence type="ECO:0000313" key="1">
    <source>
        <dbReference type="EMBL" id="KAJ1109367.1"/>
    </source>
</evidence>
<dbReference type="AlphaFoldDB" id="A0AAV7N4B5"/>
<gene>
    <name evidence="1" type="ORF">NDU88_006728</name>
</gene>
<comment type="caution">
    <text evidence="1">The sequence shown here is derived from an EMBL/GenBank/DDBJ whole genome shotgun (WGS) entry which is preliminary data.</text>
</comment>